<dbReference type="SUPFAM" id="SSF53850">
    <property type="entry name" value="Periplasmic binding protein-like II"/>
    <property type="match status" value="1"/>
</dbReference>
<dbReference type="Pfam" id="PF03401">
    <property type="entry name" value="TctC"/>
    <property type="match status" value="1"/>
</dbReference>
<evidence type="ECO:0008006" key="5">
    <source>
        <dbReference type="Google" id="ProtNLM"/>
    </source>
</evidence>
<reference evidence="3" key="1">
    <citation type="submission" date="2022-04" db="EMBL/GenBank/DDBJ databases">
        <title>Whole genome sequence of Sphaerotilus sp. FB-5.</title>
        <authorList>
            <person name="Takeda M."/>
            <person name="Narihara S."/>
            <person name="Akimoto M."/>
            <person name="Akimoto R."/>
            <person name="Nishiyashiki S."/>
            <person name="Murakami T."/>
        </authorList>
    </citation>
    <scope>NUCLEOTIDE SEQUENCE</scope>
    <source>
        <strain evidence="3">FB-5</strain>
    </source>
</reference>
<evidence type="ECO:0000256" key="1">
    <source>
        <dbReference type="ARBA" id="ARBA00006987"/>
    </source>
</evidence>
<accession>A0ABN6PQ62</accession>
<dbReference type="InterPro" id="IPR006311">
    <property type="entry name" value="TAT_signal"/>
</dbReference>
<evidence type="ECO:0000313" key="4">
    <source>
        <dbReference type="Proteomes" id="UP001057498"/>
    </source>
</evidence>
<organism evidence="3 4">
    <name type="scientific">Sphaerotilus microaerophilus</name>
    <dbReference type="NCBI Taxonomy" id="2914710"/>
    <lineage>
        <taxon>Bacteria</taxon>
        <taxon>Pseudomonadati</taxon>
        <taxon>Pseudomonadota</taxon>
        <taxon>Betaproteobacteria</taxon>
        <taxon>Burkholderiales</taxon>
        <taxon>Sphaerotilaceae</taxon>
        <taxon>Sphaerotilus</taxon>
    </lineage>
</organism>
<keyword evidence="4" id="KW-1185">Reference proteome</keyword>
<evidence type="ECO:0000256" key="2">
    <source>
        <dbReference type="SAM" id="SignalP"/>
    </source>
</evidence>
<evidence type="ECO:0000313" key="3">
    <source>
        <dbReference type="EMBL" id="BDI07284.1"/>
    </source>
</evidence>
<dbReference type="InterPro" id="IPR005064">
    <property type="entry name" value="BUG"/>
</dbReference>
<dbReference type="PANTHER" id="PTHR42928:SF5">
    <property type="entry name" value="BLR1237 PROTEIN"/>
    <property type="match status" value="1"/>
</dbReference>
<dbReference type="PANTHER" id="PTHR42928">
    <property type="entry name" value="TRICARBOXYLATE-BINDING PROTEIN"/>
    <property type="match status" value="1"/>
</dbReference>
<dbReference type="Proteomes" id="UP001057498">
    <property type="component" value="Chromosome"/>
</dbReference>
<name>A0ABN6PQ62_9BURK</name>
<comment type="similarity">
    <text evidence="1">Belongs to the UPF0065 (bug) family.</text>
</comment>
<gene>
    <name evidence="3" type="ORF">CATMQ487_42540</name>
</gene>
<protein>
    <recommendedName>
        <fullName evidence="5">Tripartite tricarboxylate transporter substrate binding protein</fullName>
    </recommendedName>
</protein>
<dbReference type="Gene3D" id="3.40.190.10">
    <property type="entry name" value="Periplasmic binding protein-like II"/>
    <property type="match status" value="1"/>
</dbReference>
<dbReference type="EMBL" id="AP025730">
    <property type="protein sequence ID" value="BDI07284.1"/>
    <property type="molecule type" value="Genomic_DNA"/>
</dbReference>
<feature type="signal peptide" evidence="2">
    <location>
        <begin position="1"/>
        <end position="36"/>
    </location>
</feature>
<sequence length="344" mass="36398">MPAASPRRRFLRRQTRLLAMLAGALGAALLAPAAQAQSSSQSAVDFPNRPVTLITPFAPGSGPDAVLRMVGEKLSKLWNQRVNIENKPGGGGFIAIEAARRVAADGYTLLQLDSEHLAALPHLYKQRGFVTLQTFDPVAVLFRTPFMVTVSAAGPYKTLGDLVGTAKAAAGTLSYGSWGVGSPGHLGGEQLEEATGTKMSHVAFRDVGQLYGNVGSGELAWAWASIPSSQGVYRAGKLRYLAVAAPKRLPQLPDVPTVGEAGGPAGFEVNSFVVLAAPKGLSNALRAKINADVARAVADPEVKARFDAFAFETLPWSPEEIIRQAEVKSKVYEALVKRGNISLE</sequence>
<dbReference type="PIRSF" id="PIRSF017082">
    <property type="entry name" value="YflP"/>
    <property type="match status" value="1"/>
</dbReference>
<dbReference type="CDD" id="cd07012">
    <property type="entry name" value="PBP2_Bug_TTT"/>
    <property type="match status" value="1"/>
</dbReference>
<dbReference type="InterPro" id="IPR042100">
    <property type="entry name" value="Bug_dom1"/>
</dbReference>
<dbReference type="PROSITE" id="PS51318">
    <property type="entry name" value="TAT"/>
    <property type="match status" value="1"/>
</dbReference>
<proteinExistence type="inferred from homology"/>
<dbReference type="Gene3D" id="3.40.190.150">
    <property type="entry name" value="Bordetella uptake gene, domain 1"/>
    <property type="match status" value="1"/>
</dbReference>
<keyword evidence="2" id="KW-0732">Signal</keyword>
<feature type="chain" id="PRO_5045669755" description="Tripartite tricarboxylate transporter substrate binding protein" evidence="2">
    <location>
        <begin position="37"/>
        <end position="344"/>
    </location>
</feature>